<protein>
    <submittedName>
        <fullName evidence="3">VPLPA-CTERM sorting domain-containing protein</fullName>
    </submittedName>
</protein>
<gene>
    <name evidence="3" type="ORF">QO231_08970</name>
</gene>
<keyword evidence="4" id="KW-1185">Reference proteome</keyword>
<comment type="caution">
    <text evidence="3">The sequence shown here is derived from an EMBL/GenBank/DDBJ whole genome shotgun (WGS) entry which is preliminary data.</text>
</comment>
<feature type="chain" id="PRO_5046274997" evidence="2">
    <location>
        <begin position="25"/>
        <end position="217"/>
    </location>
</feature>
<sequence length="217" mass="22656">MFNKNPTILAAAAVALALAGGAQAATLGMFTHDYGTGSGNVAPDQYGSGALNSDSVTVADNEAPRFQDNFDLSTVTGSIERFDLTLTFGNAGPSGWFGLGERWQARILGSDDGASSDDNFVTMYDEASPQTITLSFWSDLGSPDAFAHSVASSMFSFGFSENTGSSWPYRGADEFDLQSASLLVSGTPTPVPLPATMPLLAAALAGLGYAARRRRKS</sequence>
<accession>A0ABU3VD79</accession>
<proteinExistence type="predicted"/>
<evidence type="ECO:0000256" key="1">
    <source>
        <dbReference type="SAM" id="Phobius"/>
    </source>
</evidence>
<evidence type="ECO:0000313" key="3">
    <source>
        <dbReference type="EMBL" id="MDU9003985.1"/>
    </source>
</evidence>
<feature type="signal peptide" evidence="2">
    <location>
        <begin position="1"/>
        <end position="24"/>
    </location>
</feature>
<keyword evidence="1" id="KW-0812">Transmembrane</keyword>
<dbReference type="InterPro" id="IPR022472">
    <property type="entry name" value="VPLPA-CTERM"/>
</dbReference>
<keyword evidence="1" id="KW-0472">Membrane</keyword>
<dbReference type="EMBL" id="JASMWN010000005">
    <property type="protein sequence ID" value="MDU9003985.1"/>
    <property type="molecule type" value="Genomic_DNA"/>
</dbReference>
<evidence type="ECO:0000313" key="4">
    <source>
        <dbReference type="Proteomes" id="UP001255416"/>
    </source>
</evidence>
<dbReference type="RefSeq" id="WP_316775287.1">
    <property type="nucleotide sequence ID" value="NZ_JASMWN010000005.1"/>
</dbReference>
<feature type="transmembrane region" description="Helical" evidence="1">
    <location>
        <begin position="191"/>
        <end position="211"/>
    </location>
</feature>
<organism evidence="3 4">
    <name type="scientific">Sedimentitalea todarodis</name>
    <dbReference type="NCBI Taxonomy" id="1631240"/>
    <lineage>
        <taxon>Bacteria</taxon>
        <taxon>Pseudomonadati</taxon>
        <taxon>Pseudomonadota</taxon>
        <taxon>Alphaproteobacteria</taxon>
        <taxon>Rhodobacterales</taxon>
        <taxon>Paracoccaceae</taxon>
        <taxon>Sedimentitalea</taxon>
    </lineage>
</organism>
<evidence type="ECO:0000256" key="2">
    <source>
        <dbReference type="SAM" id="SignalP"/>
    </source>
</evidence>
<reference evidence="4" key="1">
    <citation type="submission" date="2023-05" db="EMBL/GenBank/DDBJ databases">
        <title>Sedimentitalea sp. nov. JM2-8.</title>
        <authorList>
            <person name="Huang J."/>
        </authorList>
    </citation>
    <scope>NUCLEOTIDE SEQUENCE [LARGE SCALE GENOMIC DNA]</scope>
    <source>
        <strain evidence="4">KHS03</strain>
    </source>
</reference>
<keyword evidence="2" id="KW-0732">Signal</keyword>
<keyword evidence="1" id="KW-1133">Transmembrane helix</keyword>
<dbReference type="NCBIfam" id="TIGR03370">
    <property type="entry name" value="VPLPA-CTERM"/>
    <property type="match status" value="1"/>
</dbReference>
<name>A0ABU3VD79_9RHOB</name>
<dbReference type="Proteomes" id="UP001255416">
    <property type="component" value="Unassembled WGS sequence"/>
</dbReference>